<dbReference type="InterPro" id="IPR008979">
    <property type="entry name" value="Galactose-bd-like_sf"/>
</dbReference>
<feature type="non-terminal residue" evidence="4">
    <location>
        <position position="407"/>
    </location>
</feature>
<dbReference type="PANTHER" id="PTHR33683">
    <property type="entry name" value="1, PUTATIVE-RELATED"/>
    <property type="match status" value="1"/>
</dbReference>
<evidence type="ECO:0000256" key="2">
    <source>
        <dbReference type="ARBA" id="ARBA00022801"/>
    </source>
</evidence>
<keyword evidence="1" id="KW-0645">Protease</keyword>
<dbReference type="InterPro" id="IPR002884">
    <property type="entry name" value="P_dom"/>
</dbReference>
<dbReference type="PROSITE" id="PS51829">
    <property type="entry name" value="P_HOMO_B"/>
    <property type="match status" value="1"/>
</dbReference>
<accession>A0ABU2YGI5</accession>
<feature type="domain" description="P/Homo B" evidence="3">
    <location>
        <begin position="25"/>
        <end position="180"/>
    </location>
</feature>
<evidence type="ECO:0000313" key="4">
    <source>
        <dbReference type="EMBL" id="MDT0556991.1"/>
    </source>
</evidence>
<reference evidence="4 5" key="1">
    <citation type="submission" date="2023-09" db="EMBL/GenBank/DDBJ databases">
        <authorList>
            <person name="Rey-Velasco X."/>
        </authorList>
    </citation>
    <scope>NUCLEOTIDE SEQUENCE [LARGE SCALE GENOMIC DNA]</scope>
    <source>
        <strain evidence="4 5">W242</strain>
    </source>
</reference>
<name>A0ABU2YGI5_9FLAO</name>
<evidence type="ECO:0000313" key="5">
    <source>
        <dbReference type="Proteomes" id="UP001254488"/>
    </source>
</evidence>
<proteinExistence type="predicted"/>
<dbReference type="EMBL" id="JAVRHZ010000019">
    <property type="protein sequence ID" value="MDT0556991.1"/>
    <property type="molecule type" value="Genomic_DNA"/>
</dbReference>
<comment type="caution">
    <text evidence="4">The sequence shown here is derived from an EMBL/GenBank/DDBJ whole genome shotgun (WGS) entry which is preliminary data.</text>
</comment>
<dbReference type="PANTHER" id="PTHR33683:SF46">
    <property type="entry name" value="SUSHI DOMAIN-CONTAINING PROTEIN"/>
    <property type="match status" value="1"/>
</dbReference>
<feature type="non-terminal residue" evidence="4">
    <location>
        <position position="1"/>
    </location>
</feature>
<dbReference type="Gene3D" id="2.60.120.260">
    <property type="entry name" value="Galactose-binding domain-like"/>
    <property type="match status" value="1"/>
</dbReference>
<gene>
    <name evidence="4" type="ORF">RM538_13355</name>
</gene>
<evidence type="ECO:0000256" key="1">
    <source>
        <dbReference type="ARBA" id="ARBA00022670"/>
    </source>
</evidence>
<keyword evidence="2" id="KW-0378">Hydrolase</keyword>
<dbReference type="Pfam" id="PF01483">
    <property type="entry name" value="P_proprotein"/>
    <property type="match status" value="1"/>
</dbReference>
<evidence type="ECO:0000259" key="3">
    <source>
        <dbReference type="PROSITE" id="PS51829"/>
    </source>
</evidence>
<keyword evidence="5" id="KW-1185">Reference proteome</keyword>
<dbReference type="SUPFAM" id="SSF49785">
    <property type="entry name" value="Galactose-binding domain-like"/>
    <property type="match status" value="1"/>
</dbReference>
<dbReference type="RefSeq" id="WP_311333936.1">
    <property type="nucleotide sequence ID" value="NZ_JAVRHZ010000019.1"/>
</dbReference>
<protein>
    <submittedName>
        <fullName evidence="4">Proprotein convertase P-domain-containing protein</fullName>
    </submittedName>
</protein>
<sequence length="407" mass="41383">TDASGNTDTCDATVTVVDDIAPVIVCEGQAGSATYSGGAGEVLNNTLPPAVSTINVADDVTLDDVNVAINISHTWVSDLSIELESPAGTVVTLYSQANNISCSTDNIDATWDDDATVLADDSCNGSAPAISGLVLPTSALSAFNGESSLGDWTLTVTDGVGGDNGTLDGWDLILSSPDLALPALDVVLDVDGLATVNATDLLVSADDACGVNVTVGGGGAPLSLTTTFASNNGLDGNMFDINALNDVTINSFDINMNTGTDDVEVYFKTGTHVGFEGDASAWTLLDTATGITSNGPDTATPLNLNLGQVVLAGETVAFYVSTLTVGVGYTNGTTPGAVFASDANIEFLEGAGNAYPFGTFFTPRVFNGNIIYSEGTLSSNTIEFTCAEVGLNDVEVTVTDPSGNEST</sequence>
<dbReference type="Proteomes" id="UP001254488">
    <property type="component" value="Unassembled WGS sequence"/>
</dbReference>
<organism evidence="4 5">
    <name type="scientific">Patiriisocius hiemis</name>
    <dbReference type="NCBI Taxonomy" id="3075604"/>
    <lineage>
        <taxon>Bacteria</taxon>
        <taxon>Pseudomonadati</taxon>
        <taxon>Bacteroidota</taxon>
        <taxon>Flavobacteriia</taxon>
        <taxon>Flavobacteriales</taxon>
        <taxon>Flavobacteriaceae</taxon>
        <taxon>Patiriisocius</taxon>
    </lineage>
</organism>